<evidence type="ECO:0000313" key="2">
    <source>
        <dbReference type="Proteomes" id="UP000244571"/>
    </source>
</evidence>
<reference evidence="1 2" key="1">
    <citation type="submission" date="2018-04" db="EMBL/GenBank/DDBJ databases">
        <title>Bordetella sp. HZ20 isolated from seawater.</title>
        <authorList>
            <person name="Sun C."/>
        </authorList>
    </citation>
    <scope>NUCLEOTIDE SEQUENCE [LARGE SCALE GENOMIC DNA]</scope>
    <source>
        <strain evidence="1 2">HZ20</strain>
    </source>
</reference>
<dbReference type="Proteomes" id="UP000244571">
    <property type="component" value="Chromosome"/>
</dbReference>
<proteinExistence type="predicted"/>
<dbReference type="Pfam" id="PF08905">
    <property type="entry name" value="DUF1850"/>
    <property type="match status" value="1"/>
</dbReference>
<evidence type="ECO:0008006" key="3">
    <source>
        <dbReference type="Google" id="ProtNLM"/>
    </source>
</evidence>
<protein>
    <recommendedName>
        <fullName evidence="3">DUF1850 domain-containing protein</fullName>
    </recommendedName>
</protein>
<dbReference type="AlphaFoldDB" id="A0A2R4XIB6"/>
<keyword evidence="2" id="KW-1185">Reference proteome</keyword>
<accession>A0A2R4XIB6</accession>
<sequence length="157" mass="17377">MALSLGVGGTPVAAQSPPEKACYLTLTQHRTGLPLASILMQQRPVQFSVEFIHSVLGTRVSDLYEMRSDGKQWRAFLIEETFEGQGYGLPYGATAPGERYERVGDGWRLTLNRVIDPLVQLPLPQQEIDLVWPIGRIRIASLSESSVRITLEGCPPD</sequence>
<dbReference type="InterPro" id="IPR015001">
    <property type="entry name" value="DUF1850"/>
</dbReference>
<organism evidence="1 2">
    <name type="scientific">Orrella marina</name>
    <dbReference type="NCBI Taxonomy" id="2163011"/>
    <lineage>
        <taxon>Bacteria</taxon>
        <taxon>Pseudomonadati</taxon>
        <taxon>Pseudomonadota</taxon>
        <taxon>Betaproteobacteria</taxon>
        <taxon>Burkholderiales</taxon>
        <taxon>Alcaligenaceae</taxon>
        <taxon>Orrella</taxon>
    </lineage>
</organism>
<evidence type="ECO:0000313" key="1">
    <source>
        <dbReference type="EMBL" id="AWB33572.1"/>
    </source>
</evidence>
<dbReference type="EMBL" id="CP028901">
    <property type="protein sequence ID" value="AWB33572.1"/>
    <property type="molecule type" value="Genomic_DNA"/>
</dbReference>
<gene>
    <name evidence="1" type="ORF">DBV39_07460</name>
</gene>
<dbReference type="KEGG" id="boz:DBV39_07460"/>
<name>A0A2R4XIB6_9BURK</name>